<dbReference type="InterPro" id="IPR019428">
    <property type="entry name" value="7TM_GPCR_serpentine_rcpt_Str"/>
</dbReference>
<feature type="transmembrane region" description="Helical" evidence="1">
    <location>
        <begin position="12"/>
        <end position="29"/>
    </location>
</feature>
<dbReference type="PANTHER" id="PTHR22943:SF121">
    <property type="entry name" value="SEVEN TM RECEPTOR"/>
    <property type="match status" value="1"/>
</dbReference>
<sequence length="200" mass="22907">MLEMVQNIVKLASLVISIVLNSVLTYLILTKSNSKMGSYKYIMMYFSLSALLYSVLSLAVRPIISLSVMLTFAFKCYFEMARVVIPGRNYSLTTKLLHTQLFRALIYQSIIPLVIMYLPLFTLFLCPMLNVDLGFVSKYVSLSICMYPALDALPTLLFVRDYRDPLIKCFRRSKEERSVEPYCVRRGSPFSPQTGSVQRT</sequence>
<keyword evidence="1" id="KW-0812">Transmembrane</keyword>
<dbReference type="GO" id="GO:0005886">
    <property type="term" value="C:plasma membrane"/>
    <property type="evidence" value="ECO:0007669"/>
    <property type="project" value="TreeGrafter"/>
</dbReference>
<accession>A0A8R1E0M9</accession>
<reference evidence="3" key="1">
    <citation type="submission" date="2010-08" db="EMBL/GenBank/DDBJ databases">
        <authorList>
            <consortium name="Caenorhabditis japonica Sequencing Consortium"/>
            <person name="Wilson R.K."/>
        </authorList>
    </citation>
    <scope>NUCLEOTIDE SEQUENCE [LARGE SCALE GENOMIC DNA]</scope>
    <source>
        <strain evidence="3">DF5081</strain>
    </source>
</reference>
<dbReference type="EnsemblMetazoa" id="CJA15516.1">
    <property type="protein sequence ID" value="CJA15516.1"/>
    <property type="gene ID" value="WBGene00134720"/>
</dbReference>
<dbReference type="AlphaFoldDB" id="A0A8R1E0M9"/>
<feature type="transmembrane region" description="Helical" evidence="1">
    <location>
        <begin position="105"/>
        <end position="130"/>
    </location>
</feature>
<dbReference type="SUPFAM" id="SSF81321">
    <property type="entry name" value="Family A G protein-coupled receptor-like"/>
    <property type="match status" value="1"/>
</dbReference>
<dbReference type="Proteomes" id="UP000005237">
    <property type="component" value="Unassembled WGS sequence"/>
</dbReference>
<proteinExistence type="predicted"/>
<protein>
    <submittedName>
        <fullName evidence="2">Uncharacterized protein</fullName>
    </submittedName>
</protein>
<dbReference type="Pfam" id="PF10319">
    <property type="entry name" value="7TM_GPCR_Srj"/>
    <property type="match status" value="1"/>
</dbReference>
<evidence type="ECO:0000256" key="1">
    <source>
        <dbReference type="SAM" id="Phobius"/>
    </source>
</evidence>
<keyword evidence="1" id="KW-1133">Transmembrane helix</keyword>
<evidence type="ECO:0000313" key="2">
    <source>
        <dbReference type="EnsemblMetazoa" id="CJA15516.1"/>
    </source>
</evidence>
<reference evidence="2" key="2">
    <citation type="submission" date="2022-06" db="UniProtKB">
        <authorList>
            <consortium name="EnsemblMetazoa"/>
        </authorList>
    </citation>
    <scope>IDENTIFICATION</scope>
    <source>
        <strain evidence="2">DF5081</strain>
    </source>
</reference>
<evidence type="ECO:0000313" key="3">
    <source>
        <dbReference type="Proteomes" id="UP000005237"/>
    </source>
</evidence>
<dbReference type="Pfam" id="PF10326">
    <property type="entry name" value="7TM_GPCR_Str"/>
    <property type="match status" value="1"/>
</dbReference>
<feature type="transmembrane region" description="Helical" evidence="1">
    <location>
        <begin position="136"/>
        <end position="159"/>
    </location>
</feature>
<feature type="transmembrane region" description="Helical" evidence="1">
    <location>
        <begin position="41"/>
        <end position="60"/>
    </location>
</feature>
<organism evidence="2 3">
    <name type="scientific">Caenorhabditis japonica</name>
    <dbReference type="NCBI Taxonomy" id="281687"/>
    <lineage>
        <taxon>Eukaryota</taxon>
        <taxon>Metazoa</taxon>
        <taxon>Ecdysozoa</taxon>
        <taxon>Nematoda</taxon>
        <taxon>Chromadorea</taxon>
        <taxon>Rhabditida</taxon>
        <taxon>Rhabditina</taxon>
        <taxon>Rhabditomorpha</taxon>
        <taxon>Rhabditoidea</taxon>
        <taxon>Rhabditidae</taxon>
        <taxon>Peloderinae</taxon>
        <taxon>Caenorhabditis</taxon>
    </lineage>
</organism>
<keyword evidence="1" id="KW-0472">Membrane</keyword>
<name>A0A8R1E0M9_CAEJA</name>
<dbReference type="InterPro" id="IPR019423">
    <property type="entry name" value="7TM_GPCR_serpentine_rcpt_Srj"/>
</dbReference>
<dbReference type="GO" id="GO:0038022">
    <property type="term" value="F:G protein-coupled olfactory receptor activity"/>
    <property type="evidence" value="ECO:0007669"/>
    <property type="project" value="TreeGrafter"/>
</dbReference>
<dbReference type="PANTHER" id="PTHR22943">
    <property type="entry name" value="7-TRANSMEMBRANE DOMAIN RECEPTOR C.ELEGANS"/>
    <property type="match status" value="1"/>
</dbReference>
<keyword evidence="3" id="KW-1185">Reference proteome</keyword>
<dbReference type="GO" id="GO:0042048">
    <property type="term" value="P:olfactory behavior"/>
    <property type="evidence" value="ECO:0007669"/>
    <property type="project" value="TreeGrafter"/>
</dbReference>